<accession>A0A9D2Q7D6</accession>
<feature type="transmembrane region" description="Helical" evidence="1">
    <location>
        <begin position="182"/>
        <end position="203"/>
    </location>
</feature>
<name>A0A9D2Q7D6_9FIRM</name>
<feature type="transmembrane region" description="Helical" evidence="1">
    <location>
        <begin position="26"/>
        <end position="49"/>
    </location>
</feature>
<feature type="transmembrane region" description="Helical" evidence="1">
    <location>
        <begin position="100"/>
        <end position="120"/>
    </location>
</feature>
<evidence type="ECO:0000313" key="3">
    <source>
        <dbReference type="Proteomes" id="UP000823918"/>
    </source>
</evidence>
<dbReference type="AlphaFoldDB" id="A0A9D2Q7D6"/>
<feature type="transmembrane region" description="Helical" evidence="1">
    <location>
        <begin position="209"/>
        <end position="227"/>
    </location>
</feature>
<keyword evidence="1" id="KW-0472">Membrane</keyword>
<evidence type="ECO:0000313" key="2">
    <source>
        <dbReference type="EMBL" id="HJC72846.1"/>
    </source>
</evidence>
<dbReference type="Pfam" id="PF06912">
    <property type="entry name" value="DUF1275"/>
    <property type="match status" value="1"/>
</dbReference>
<keyword evidence="1" id="KW-1133">Transmembrane helix</keyword>
<dbReference type="PANTHER" id="PTHR37314">
    <property type="entry name" value="SLR0142 PROTEIN"/>
    <property type="match status" value="1"/>
</dbReference>
<dbReference type="PANTHER" id="PTHR37314:SF4">
    <property type="entry name" value="UPF0700 TRANSMEMBRANE PROTEIN YOAK"/>
    <property type="match status" value="1"/>
</dbReference>
<reference evidence="2" key="1">
    <citation type="journal article" date="2021" name="PeerJ">
        <title>Extensive microbial diversity within the chicken gut microbiome revealed by metagenomics and culture.</title>
        <authorList>
            <person name="Gilroy R."/>
            <person name="Ravi A."/>
            <person name="Getino M."/>
            <person name="Pursley I."/>
            <person name="Horton D.L."/>
            <person name="Alikhan N.F."/>
            <person name="Baker D."/>
            <person name="Gharbi K."/>
            <person name="Hall N."/>
            <person name="Watson M."/>
            <person name="Adriaenssens E.M."/>
            <person name="Foster-Nyarko E."/>
            <person name="Jarju S."/>
            <person name="Secka A."/>
            <person name="Antonio M."/>
            <person name="Oren A."/>
            <person name="Chaudhuri R.R."/>
            <person name="La Ragione R."/>
            <person name="Hildebrand F."/>
            <person name="Pallen M.J."/>
        </authorList>
    </citation>
    <scope>NUCLEOTIDE SEQUENCE</scope>
    <source>
        <strain evidence="2">5933</strain>
    </source>
</reference>
<feature type="transmembrane region" description="Helical" evidence="1">
    <location>
        <begin position="69"/>
        <end position="88"/>
    </location>
</feature>
<proteinExistence type="predicted"/>
<gene>
    <name evidence="2" type="ORF">H9698_08665</name>
</gene>
<reference evidence="2" key="2">
    <citation type="submission" date="2021-04" db="EMBL/GenBank/DDBJ databases">
        <authorList>
            <person name="Gilroy R."/>
        </authorList>
    </citation>
    <scope>NUCLEOTIDE SEQUENCE</scope>
    <source>
        <strain evidence="2">5933</strain>
    </source>
</reference>
<dbReference type="EMBL" id="DWWA01000045">
    <property type="protein sequence ID" value="HJC72846.1"/>
    <property type="molecule type" value="Genomic_DNA"/>
</dbReference>
<dbReference type="InterPro" id="IPR010699">
    <property type="entry name" value="DUF1275"/>
</dbReference>
<keyword evidence="1" id="KW-0812">Transmembrane</keyword>
<sequence>MQKNLLQKVLDVSGEMPFHERLRVGLCLTWVGGFLEVYTFLLHGGVFANAQTGNLLLLAIETSRGNPHAVYYLLPIGAFFAGVFISEWIRNRQTAQQSIVWQHTILLVEAAVFLVIALLPKGTDDAVVIVAVAFVCAMQFNTFRKAHGLAYASTFCTGNLRSAVENLFYGVFRHHPERAKTAGRYFSVIGAFLCGTMTGYWFVTFWGQLSILLCAAVVVVLFVAMKWRCKKRKCCAEQSRQQAGEGAQKS</sequence>
<evidence type="ECO:0000256" key="1">
    <source>
        <dbReference type="SAM" id="Phobius"/>
    </source>
</evidence>
<organism evidence="2 3">
    <name type="scientific">Candidatus Ruthenibacterium merdavium</name>
    <dbReference type="NCBI Taxonomy" id="2838752"/>
    <lineage>
        <taxon>Bacteria</taxon>
        <taxon>Bacillati</taxon>
        <taxon>Bacillota</taxon>
        <taxon>Clostridia</taxon>
        <taxon>Eubacteriales</taxon>
        <taxon>Oscillospiraceae</taxon>
        <taxon>Ruthenibacterium</taxon>
    </lineage>
</organism>
<feature type="transmembrane region" description="Helical" evidence="1">
    <location>
        <begin position="126"/>
        <end position="143"/>
    </location>
</feature>
<comment type="caution">
    <text evidence="2">The sequence shown here is derived from an EMBL/GenBank/DDBJ whole genome shotgun (WGS) entry which is preliminary data.</text>
</comment>
<dbReference type="Proteomes" id="UP000823918">
    <property type="component" value="Unassembled WGS sequence"/>
</dbReference>
<protein>
    <submittedName>
        <fullName evidence="2">DUF1275 domain-containing protein</fullName>
    </submittedName>
</protein>